<proteinExistence type="inferred from homology"/>
<dbReference type="AlphaFoldDB" id="L0PDC3"/>
<protein>
    <recommendedName>
        <fullName evidence="2">Peptidase M16 N-terminal domain-containing protein</fullName>
    </recommendedName>
</protein>
<dbReference type="InParanoid" id="L0PDC3"/>
<dbReference type="PANTHER" id="PTHR11851">
    <property type="entry name" value="METALLOPROTEASE"/>
    <property type="match status" value="1"/>
</dbReference>
<dbReference type="Pfam" id="PF00675">
    <property type="entry name" value="Peptidase_M16"/>
    <property type="match status" value="1"/>
</dbReference>
<evidence type="ECO:0000313" key="4">
    <source>
        <dbReference type="Proteomes" id="UP000010422"/>
    </source>
</evidence>
<dbReference type="Proteomes" id="UP000010422">
    <property type="component" value="Unassembled WGS sequence"/>
</dbReference>
<feature type="domain" description="Peptidase M16 N-terminal" evidence="2">
    <location>
        <begin position="22"/>
        <end position="174"/>
    </location>
</feature>
<reference evidence="3 4" key="1">
    <citation type="journal article" date="2012" name="MBio">
        <title>De novo assembly of the Pneumocystis jirovecii genome from a single bronchoalveolar lavage fluid specimen from a patient.</title>
        <authorList>
            <person name="Cisse O.H."/>
            <person name="Pagni M."/>
            <person name="Hauser P.M."/>
        </authorList>
    </citation>
    <scope>NUCLEOTIDE SEQUENCE [LARGE SCALE GENOMIC DNA]</scope>
    <source>
        <strain evidence="3 4">SE8</strain>
    </source>
</reference>
<dbReference type="GO" id="GO:0005739">
    <property type="term" value="C:mitochondrion"/>
    <property type="evidence" value="ECO:0007669"/>
    <property type="project" value="TreeGrafter"/>
</dbReference>
<dbReference type="InterPro" id="IPR050361">
    <property type="entry name" value="MPP/UQCRC_Complex"/>
</dbReference>
<evidence type="ECO:0000256" key="1">
    <source>
        <dbReference type="ARBA" id="ARBA00007261"/>
    </source>
</evidence>
<comment type="similarity">
    <text evidence="1">Belongs to the peptidase M16 family.</text>
</comment>
<evidence type="ECO:0000313" key="3">
    <source>
        <dbReference type="EMBL" id="CCJ30099.1"/>
    </source>
</evidence>
<organism evidence="4">
    <name type="scientific">Pneumocystis jirovecii</name>
    <name type="common">Human pneumocystis pneumonia agent</name>
    <dbReference type="NCBI Taxonomy" id="42068"/>
    <lineage>
        <taxon>Eukaryota</taxon>
        <taxon>Fungi</taxon>
        <taxon>Dikarya</taxon>
        <taxon>Ascomycota</taxon>
        <taxon>Taphrinomycotina</taxon>
        <taxon>Pneumocystomycetes</taxon>
        <taxon>Pneumocystaceae</taxon>
        <taxon>Pneumocystis</taxon>
    </lineage>
</organism>
<name>L0PDC3_PNEJI</name>
<accession>L0PDC3</accession>
<comment type="caution">
    <text evidence="3">The sequence shown here is derived from an EMBL/GenBank/DDBJ whole genome shotgun (WGS) entry which is preliminary data.</text>
</comment>
<dbReference type="InterPro" id="IPR011249">
    <property type="entry name" value="Metalloenz_LuxS/M16"/>
</dbReference>
<sequence>MKLNKIEYSELSKSFVLSNGVRVVSKAIPGHFSTLGVYIDAGSRYEHDNIRGTSHLIDRLSFKVRKYFIKYKSHETRQLKIESAENMINSLESLGGNFMCSCSRESLIYQTAIFNNDVENMIKLLSETILDPIITKEDLEEQKLTVQYEITEITSKPELILPEMVHITAFKNNKALSVEHLETKFAKSFASFC</sequence>
<dbReference type="Gene3D" id="3.30.830.10">
    <property type="entry name" value="Metalloenzyme, LuxS/M16 peptidase-like"/>
    <property type="match status" value="1"/>
</dbReference>
<dbReference type="VEuPathDB" id="FungiDB:PNEJI1_002803"/>
<dbReference type="PANTHER" id="PTHR11851:SF49">
    <property type="entry name" value="MITOCHONDRIAL-PROCESSING PEPTIDASE SUBUNIT ALPHA"/>
    <property type="match status" value="1"/>
</dbReference>
<dbReference type="STRING" id="1209962.L0PDC3"/>
<dbReference type="EMBL" id="CAKM01000234">
    <property type="protein sequence ID" value="CCJ30099.1"/>
    <property type="molecule type" value="Genomic_DNA"/>
</dbReference>
<dbReference type="InterPro" id="IPR011765">
    <property type="entry name" value="Pept_M16_N"/>
</dbReference>
<dbReference type="GO" id="GO:0046872">
    <property type="term" value="F:metal ion binding"/>
    <property type="evidence" value="ECO:0007669"/>
    <property type="project" value="InterPro"/>
</dbReference>
<dbReference type="SUPFAM" id="SSF63411">
    <property type="entry name" value="LuxS/MPP-like metallohydrolase"/>
    <property type="match status" value="1"/>
</dbReference>
<gene>
    <name evidence="3" type="ORF">PNEJI1_002803</name>
</gene>
<evidence type="ECO:0000259" key="2">
    <source>
        <dbReference type="Pfam" id="PF00675"/>
    </source>
</evidence>
<dbReference type="GO" id="GO:0006627">
    <property type="term" value="P:protein processing involved in protein targeting to mitochondrion"/>
    <property type="evidence" value="ECO:0007669"/>
    <property type="project" value="TreeGrafter"/>
</dbReference>